<dbReference type="Proteomes" id="UP001154282">
    <property type="component" value="Unassembled WGS sequence"/>
</dbReference>
<accession>A0AAV0L5N6</accession>
<proteinExistence type="inferred from homology"/>
<comment type="subcellular location">
    <subcellularLocation>
        <location evidence="1">Secreted</location>
    </subcellularLocation>
</comment>
<comment type="caution">
    <text evidence="4">The sequence shown here is derived from an EMBL/GenBank/DDBJ whole genome shotgun (WGS) entry which is preliminary data.</text>
</comment>
<gene>
    <name evidence="4" type="ORF">LITE_LOCUS21754</name>
</gene>
<evidence type="ECO:0000313" key="4">
    <source>
        <dbReference type="EMBL" id="CAI0428636.1"/>
    </source>
</evidence>
<comment type="similarity">
    <text evidence="2">Belongs to the peptidase S8 family.</text>
</comment>
<evidence type="ECO:0000256" key="2">
    <source>
        <dbReference type="ARBA" id="ARBA00011073"/>
    </source>
</evidence>
<keyword evidence="5" id="KW-1185">Reference proteome</keyword>
<keyword evidence="3" id="KW-0732">Signal</keyword>
<organism evidence="4 5">
    <name type="scientific">Linum tenue</name>
    <dbReference type="NCBI Taxonomy" id="586396"/>
    <lineage>
        <taxon>Eukaryota</taxon>
        <taxon>Viridiplantae</taxon>
        <taxon>Streptophyta</taxon>
        <taxon>Embryophyta</taxon>
        <taxon>Tracheophyta</taxon>
        <taxon>Spermatophyta</taxon>
        <taxon>Magnoliopsida</taxon>
        <taxon>eudicotyledons</taxon>
        <taxon>Gunneridae</taxon>
        <taxon>Pentapetalae</taxon>
        <taxon>rosids</taxon>
        <taxon>fabids</taxon>
        <taxon>Malpighiales</taxon>
        <taxon>Linaceae</taxon>
        <taxon>Linum</taxon>
    </lineage>
</organism>
<feature type="non-terminal residue" evidence="4">
    <location>
        <position position="1"/>
    </location>
</feature>
<dbReference type="InterPro" id="IPR045051">
    <property type="entry name" value="SBT"/>
</dbReference>
<reference evidence="4" key="1">
    <citation type="submission" date="2022-08" db="EMBL/GenBank/DDBJ databases">
        <authorList>
            <person name="Gutierrez-Valencia J."/>
        </authorList>
    </citation>
    <scope>NUCLEOTIDE SEQUENCE</scope>
</reference>
<evidence type="ECO:0000256" key="1">
    <source>
        <dbReference type="ARBA" id="ARBA00004613"/>
    </source>
</evidence>
<evidence type="ECO:0000313" key="5">
    <source>
        <dbReference type="Proteomes" id="UP001154282"/>
    </source>
</evidence>
<evidence type="ECO:0008006" key="6">
    <source>
        <dbReference type="Google" id="ProtNLM"/>
    </source>
</evidence>
<name>A0AAV0L5N6_9ROSI</name>
<dbReference type="AlphaFoldDB" id="A0AAV0L5N6"/>
<dbReference type="Gene3D" id="3.40.50.200">
    <property type="entry name" value="Peptidase S8/S53 domain"/>
    <property type="match status" value="1"/>
</dbReference>
<dbReference type="InterPro" id="IPR036852">
    <property type="entry name" value="Peptidase_S8/S53_dom_sf"/>
</dbReference>
<protein>
    <recommendedName>
        <fullName evidence="6">Actin</fullName>
    </recommendedName>
</protein>
<dbReference type="PANTHER" id="PTHR10795">
    <property type="entry name" value="PROPROTEIN CONVERTASE SUBTILISIN/KEXIN"/>
    <property type="match status" value="1"/>
</dbReference>
<dbReference type="GO" id="GO:0004252">
    <property type="term" value="F:serine-type endopeptidase activity"/>
    <property type="evidence" value="ECO:0007669"/>
    <property type="project" value="InterPro"/>
</dbReference>
<dbReference type="GO" id="GO:0006508">
    <property type="term" value="P:proteolysis"/>
    <property type="evidence" value="ECO:0007669"/>
    <property type="project" value="InterPro"/>
</dbReference>
<sequence length="81" mass="8958">KVIRSAILTTAYTFDLSGHPISNEQNVSATVFDMGSGHVNPSKVLNPGLVYDIEPDDYIPYLCGLGYSDKQVRMIVQRKVN</sequence>
<evidence type="ECO:0000256" key="3">
    <source>
        <dbReference type="ARBA" id="ARBA00022729"/>
    </source>
</evidence>
<dbReference type="GO" id="GO:0005576">
    <property type="term" value="C:extracellular region"/>
    <property type="evidence" value="ECO:0007669"/>
    <property type="project" value="UniProtKB-SubCell"/>
</dbReference>
<dbReference type="EMBL" id="CAMGYJ010000006">
    <property type="protein sequence ID" value="CAI0428636.1"/>
    <property type="molecule type" value="Genomic_DNA"/>
</dbReference>